<evidence type="ECO:0000313" key="1">
    <source>
        <dbReference type="EMBL" id="KAK9681011.1"/>
    </source>
</evidence>
<sequence>MHQIRSPVHPLLQKTSFGWIVAGPLQQPTPTRQTFCNLAVDRLDNQLQKFWAIEEKEETLPLTLEQQKVELQKFWAIEEKEETLPLTLEQQKVEQHFLETHQRTKEGRFVVRLPFKEEIKELGTSRDIALTKFHQLEKRFRKNEDMKQRYVEFMQEYEELVSIHHNKG</sequence>
<proteinExistence type="predicted"/>
<comment type="caution">
    <text evidence="1">The sequence shown here is derived from an EMBL/GenBank/DDBJ whole genome shotgun (WGS) entry which is preliminary data.</text>
</comment>
<accession>A0AAW1HW42</accession>
<gene>
    <name evidence="1" type="ORF">QE152_g38638</name>
</gene>
<evidence type="ECO:0000313" key="2">
    <source>
        <dbReference type="Proteomes" id="UP001458880"/>
    </source>
</evidence>
<keyword evidence="2" id="KW-1185">Reference proteome</keyword>
<organism evidence="1 2">
    <name type="scientific">Popillia japonica</name>
    <name type="common">Japanese beetle</name>
    <dbReference type="NCBI Taxonomy" id="7064"/>
    <lineage>
        <taxon>Eukaryota</taxon>
        <taxon>Metazoa</taxon>
        <taxon>Ecdysozoa</taxon>
        <taxon>Arthropoda</taxon>
        <taxon>Hexapoda</taxon>
        <taxon>Insecta</taxon>
        <taxon>Pterygota</taxon>
        <taxon>Neoptera</taxon>
        <taxon>Endopterygota</taxon>
        <taxon>Coleoptera</taxon>
        <taxon>Polyphaga</taxon>
        <taxon>Scarabaeiformia</taxon>
        <taxon>Scarabaeidae</taxon>
        <taxon>Rutelinae</taxon>
        <taxon>Popillia</taxon>
    </lineage>
</organism>
<name>A0AAW1HW42_POPJA</name>
<dbReference type="EMBL" id="JASPKY010000854">
    <property type="protein sequence ID" value="KAK9681011.1"/>
    <property type="molecule type" value="Genomic_DNA"/>
</dbReference>
<protein>
    <submittedName>
        <fullName evidence="1">Uncharacterized protein</fullName>
    </submittedName>
</protein>
<reference evidence="1 2" key="1">
    <citation type="journal article" date="2024" name="BMC Genomics">
        <title>De novo assembly and annotation of Popillia japonica's genome with initial clues to its potential as an invasive pest.</title>
        <authorList>
            <person name="Cucini C."/>
            <person name="Boschi S."/>
            <person name="Funari R."/>
            <person name="Cardaioli E."/>
            <person name="Iannotti N."/>
            <person name="Marturano G."/>
            <person name="Paoli F."/>
            <person name="Bruttini M."/>
            <person name="Carapelli A."/>
            <person name="Frati F."/>
            <person name="Nardi F."/>
        </authorList>
    </citation>
    <scope>NUCLEOTIDE SEQUENCE [LARGE SCALE GENOMIC DNA]</scope>
    <source>
        <strain evidence="1">DMR45628</strain>
    </source>
</reference>
<dbReference type="PANTHER" id="PTHR47331:SF5">
    <property type="entry name" value="RIBONUCLEASE H"/>
    <property type="match status" value="1"/>
</dbReference>
<dbReference type="AlphaFoldDB" id="A0AAW1HW42"/>
<dbReference type="Proteomes" id="UP001458880">
    <property type="component" value="Unassembled WGS sequence"/>
</dbReference>
<dbReference type="PANTHER" id="PTHR47331">
    <property type="entry name" value="PHD-TYPE DOMAIN-CONTAINING PROTEIN"/>
    <property type="match status" value="1"/>
</dbReference>